<feature type="transmembrane region" description="Helical" evidence="13">
    <location>
        <begin position="38"/>
        <end position="60"/>
    </location>
</feature>
<keyword evidence="9 13" id="KW-1133">Transmembrane helix</keyword>
<feature type="transmembrane region" description="Helical" evidence="13">
    <location>
        <begin position="188"/>
        <end position="212"/>
    </location>
</feature>
<evidence type="ECO:0000256" key="9">
    <source>
        <dbReference type="ARBA" id="ARBA00022989"/>
    </source>
</evidence>
<name>A0A4Y8LUS8_9BACL</name>
<feature type="transmembrane region" description="Helical" evidence="13">
    <location>
        <begin position="247"/>
        <end position="267"/>
    </location>
</feature>
<dbReference type="GO" id="GO:0005886">
    <property type="term" value="C:plasma membrane"/>
    <property type="evidence" value="ECO:0007669"/>
    <property type="project" value="UniProtKB-SubCell"/>
</dbReference>
<feature type="transmembrane region" description="Helical" evidence="13">
    <location>
        <begin position="412"/>
        <end position="434"/>
    </location>
</feature>
<keyword evidence="11 13" id="KW-0472">Membrane</keyword>
<evidence type="ECO:0000256" key="2">
    <source>
        <dbReference type="ARBA" id="ARBA00004651"/>
    </source>
</evidence>
<dbReference type="InterPro" id="IPR050222">
    <property type="entry name" value="MATE_MdtK"/>
</dbReference>
<feature type="transmembrane region" description="Helical" evidence="13">
    <location>
        <begin position="273"/>
        <end position="296"/>
    </location>
</feature>
<feature type="transmembrane region" description="Helical" evidence="13">
    <location>
        <begin position="132"/>
        <end position="150"/>
    </location>
</feature>
<evidence type="ECO:0000256" key="8">
    <source>
        <dbReference type="ARBA" id="ARBA00022692"/>
    </source>
</evidence>
<dbReference type="AlphaFoldDB" id="A0A4Y8LUS8"/>
<feature type="transmembrane region" description="Helical" evidence="13">
    <location>
        <begin position="162"/>
        <end position="182"/>
    </location>
</feature>
<dbReference type="CDD" id="cd13137">
    <property type="entry name" value="MATE_NorM_like"/>
    <property type="match status" value="1"/>
</dbReference>
<feature type="transmembrane region" description="Helical" evidence="13">
    <location>
        <begin position="350"/>
        <end position="371"/>
    </location>
</feature>
<evidence type="ECO:0000256" key="3">
    <source>
        <dbReference type="ARBA" id="ARBA00010199"/>
    </source>
</evidence>
<evidence type="ECO:0000256" key="7">
    <source>
        <dbReference type="ARBA" id="ARBA00022475"/>
    </source>
</evidence>
<dbReference type="RefSeq" id="WP_135153766.1">
    <property type="nucleotide sequence ID" value="NZ_SOMN01000033.1"/>
</dbReference>
<dbReference type="GO" id="GO:0015297">
    <property type="term" value="F:antiporter activity"/>
    <property type="evidence" value="ECO:0007669"/>
    <property type="project" value="UniProtKB-KW"/>
</dbReference>
<evidence type="ECO:0000313" key="14">
    <source>
        <dbReference type="EMBL" id="TFE23529.1"/>
    </source>
</evidence>
<dbReference type="PANTHER" id="PTHR43298:SF2">
    <property type="entry name" value="FMN_FAD EXPORTER YEEO-RELATED"/>
    <property type="match status" value="1"/>
</dbReference>
<evidence type="ECO:0000256" key="13">
    <source>
        <dbReference type="SAM" id="Phobius"/>
    </source>
</evidence>
<dbReference type="GO" id="GO:0042910">
    <property type="term" value="F:xenobiotic transmembrane transporter activity"/>
    <property type="evidence" value="ECO:0007669"/>
    <property type="project" value="InterPro"/>
</dbReference>
<feature type="transmembrane region" description="Helical" evidence="13">
    <location>
        <begin position="316"/>
        <end position="338"/>
    </location>
</feature>
<evidence type="ECO:0000256" key="6">
    <source>
        <dbReference type="ARBA" id="ARBA00022449"/>
    </source>
</evidence>
<reference evidence="14 15" key="1">
    <citation type="submission" date="2019-03" db="EMBL/GenBank/DDBJ databases">
        <title>Cohnella endophytica sp. nov., a novel endophytic bacterium isolated from bark of Sonneratia apetala.</title>
        <authorList>
            <person name="Tuo L."/>
        </authorList>
    </citation>
    <scope>NUCLEOTIDE SEQUENCE [LARGE SCALE GENOMIC DNA]</scope>
    <source>
        <strain evidence="14 15">CCTCC AB 208254</strain>
    </source>
</reference>
<proteinExistence type="inferred from homology"/>
<feature type="transmembrane region" description="Helical" evidence="13">
    <location>
        <begin position="383"/>
        <end position="406"/>
    </location>
</feature>
<dbReference type="GO" id="GO:0006811">
    <property type="term" value="P:monoatomic ion transport"/>
    <property type="evidence" value="ECO:0007669"/>
    <property type="project" value="UniProtKB-KW"/>
</dbReference>
<comment type="function">
    <text evidence="1">Multidrug efflux pump.</text>
</comment>
<comment type="subcellular location">
    <subcellularLocation>
        <location evidence="2">Cell membrane</location>
        <topology evidence="2">Multi-pass membrane protein</topology>
    </subcellularLocation>
</comment>
<dbReference type="PANTHER" id="PTHR43298">
    <property type="entry name" value="MULTIDRUG RESISTANCE PROTEIN NORM-RELATED"/>
    <property type="match status" value="1"/>
</dbReference>
<comment type="caution">
    <text evidence="14">The sequence shown here is derived from an EMBL/GenBank/DDBJ whole genome shotgun (WGS) entry which is preliminary data.</text>
</comment>
<dbReference type="Pfam" id="PF01554">
    <property type="entry name" value="MatE"/>
    <property type="match status" value="2"/>
</dbReference>
<keyword evidence="7" id="KW-1003">Cell membrane</keyword>
<accession>A0A4Y8LUS8</accession>
<organism evidence="14 15">
    <name type="scientific">Cohnella luojiensis</name>
    <dbReference type="NCBI Taxonomy" id="652876"/>
    <lineage>
        <taxon>Bacteria</taxon>
        <taxon>Bacillati</taxon>
        <taxon>Bacillota</taxon>
        <taxon>Bacilli</taxon>
        <taxon>Bacillales</taxon>
        <taxon>Paenibacillaceae</taxon>
        <taxon>Cohnella</taxon>
    </lineage>
</organism>
<dbReference type="InterPro" id="IPR002528">
    <property type="entry name" value="MATE_fam"/>
</dbReference>
<comment type="similarity">
    <text evidence="3">Belongs to the multi antimicrobial extrusion (MATE) (TC 2.A.66.1) family.</text>
</comment>
<dbReference type="NCBIfam" id="TIGR00797">
    <property type="entry name" value="matE"/>
    <property type="match status" value="1"/>
</dbReference>
<keyword evidence="15" id="KW-1185">Reference proteome</keyword>
<dbReference type="OrthoDB" id="9806302at2"/>
<dbReference type="Proteomes" id="UP000297900">
    <property type="component" value="Unassembled WGS sequence"/>
</dbReference>
<evidence type="ECO:0000256" key="12">
    <source>
        <dbReference type="ARBA" id="ARBA00031636"/>
    </source>
</evidence>
<dbReference type="EMBL" id="SOMN01000033">
    <property type="protein sequence ID" value="TFE23529.1"/>
    <property type="molecule type" value="Genomic_DNA"/>
</dbReference>
<evidence type="ECO:0000256" key="1">
    <source>
        <dbReference type="ARBA" id="ARBA00003408"/>
    </source>
</evidence>
<dbReference type="InterPro" id="IPR048279">
    <property type="entry name" value="MdtK-like"/>
</dbReference>
<gene>
    <name evidence="14" type="ORF">E2980_18725</name>
</gene>
<feature type="transmembrane region" description="Helical" evidence="13">
    <location>
        <begin position="7"/>
        <end position="26"/>
    </location>
</feature>
<sequence>MKLLRSWYGILILALPSLFAFATQTLTGTINLILVGDLGFVVIAVVGVSNIIMYNVFAIFSGIGHSINYLVAQNFGAKEMRKGMQRTYLALIVSVGVGLIIALAGWLASGAVLRLTGGSANLIATGGEYLELRFYAMSFGIISFVFHGFFRGVGDTRTSMVVSIAANVLMVGLTYGLTYGHWGLPDLGIIGAGYALLIGEAIQLLICLVVFWGPMHKRYQTRELQKPDWKELNLISRESGKLGLQEFSMSVSMYIFTMFVLTLGDLAAAANEVALSVMSFGFMPAFAFGSTATILVGQEIGQRNPRSAKKAGTNTAILGTIFLIALGTVELIWAVPIAKLYSNDPGVYELAAYLIQVSAYLQIFDGFYNFYAGGLRGIGDTTFLMRSSFVLSIFMFVPLTYVFVILLDWGSIGAWLALYSFLVALGLAVMIRYYRTDFNSVRMKEAHG</sequence>
<protein>
    <recommendedName>
        <fullName evidence="4">Probable multidrug resistance protein NorM</fullName>
    </recommendedName>
    <alternativeName>
        <fullName evidence="12">Multidrug-efflux transporter</fullName>
    </alternativeName>
</protein>
<evidence type="ECO:0000256" key="10">
    <source>
        <dbReference type="ARBA" id="ARBA00023065"/>
    </source>
</evidence>
<keyword evidence="10" id="KW-0406">Ion transport</keyword>
<evidence type="ECO:0000313" key="15">
    <source>
        <dbReference type="Proteomes" id="UP000297900"/>
    </source>
</evidence>
<evidence type="ECO:0000256" key="4">
    <source>
        <dbReference type="ARBA" id="ARBA00020268"/>
    </source>
</evidence>
<keyword evidence="8 13" id="KW-0812">Transmembrane</keyword>
<keyword evidence="6" id="KW-0050">Antiport</keyword>
<feature type="transmembrane region" description="Helical" evidence="13">
    <location>
        <begin position="88"/>
        <end position="112"/>
    </location>
</feature>
<evidence type="ECO:0000256" key="11">
    <source>
        <dbReference type="ARBA" id="ARBA00023136"/>
    </source>
</evidence>
<evidence type="ECO:0000256" key="5">
    <source>
        <dbReference type="ARBA" id="ARBA00022448"/>
    </source>
</evidence>
<dbReference type="PIRSF" id="PIRSF006603">
    <property type="entry name" value="DinF"/>
    <property type="match status" value="1"/>
</dbReference>
<keyword evidence="5" id="KW-0813">Transport</keyword>